<dbReference type="InterPro" id="IPR002371">
    <property type="entry name" value="FlgK"/>
</dbReference>
<dbReference type="InterPro" id="IPR053927">
    <property type="entry name" value="FlgK_helical"/>
</dbReference>
<evidence type="ECO:0000256" key="1">
    <source>
        <dbReference type="ARBA" id="ARBA00004365"/>
    </source>
</evidence>
<dbReference type="Pfam" id="PF00460">
    <property type="entry name" value="Flg_bb_rod"/>
    <property type="match status" value="1"/>
</dbReference>
<evidence type="ECO:0000259" key="10">
    <source>
        <dbReference type="Pfam" id="PF22638"/>
    </source>
</evidence>
<dbReference type="RefSeq" id="WP_090843758.1">
    <property type="nucleotide sequence ID" value="NZ_FNIL01000012.1"/>
</dbReference>
<dbReference type="InterPro" id="IPR010930">
    <property type="entry name" value="Flg_bb/hook_C_dom"/>
</dbReference>
<evidence type="ECO:0000256" key="2">
    <source>
        <dbReference type="ARBA" id="ARBA00004613"/>
    </source>
</evidence>
<dbReference type="AlphaFoldDB" id="A0A1H0J238"/>
<comment type="similarity">
    <text evidence="3 7">Belongs to the flagella basal body rod proteins family.</text>
</comment>
<feature type="domain" description="Flagellar hook-associated protein FlgK helical" evidence="10">
    <location>
        <begin position="102"/>
        <end position="377"/>
    </location>
</feature>
<evidence type="ECO:0000259" key="8">
    <source>
        <dbReference type="Pfam" id="PF00460"/>
    </source>
</evidence>
<evidence type="ECO:0000256" key="4">
    <source>
        <dbReference type="ARBA" id="ARBA00016244"/>
    </source>
</evidence>
<feature type="domain" description="Flagellar basal body rod protein N-terminal" evidence="8">
    <location>
        <begin position="8"/>
        <end position="37"/>
    </location>
</feature>
<proteinExistence type="inferred from homology"/>
<protein>
    <recommendedName>
        <fullName evidence="4 7">Flagellar hook-associated protein 1</fullName>
        <shortName evidence="7">HAP1</shortName>
    </recommendedName>
</protein>
<keyword evidence="11" id="KW-0969">Cilium</keyword>
<keyword evidence="12" id="KW-1185">Reference proteome</keyword>
<gene>
    <name evidence="7" type="primary">flgK</name>
    <name evidence="11" type="ORF">SAMN04488053_11231</name>
</gene>
<name>A0A1H0J238_9BACI</name>
<organism evidence="11 12">
    <name type="scientific">Alkalicoccus daliensis</name>
    <dbReference type="NCBI Taxonomy" id="745820"/>
    <lineage>
        <taxon>Bacteria</taxon>
        <taxon>Bacillati</taxon>
        <taxon>Bacillota</taxon>
        <taxon>Bacilli</taxon>
        <taxon>Bacillales</taxon>
        <taxon>Bacillaceae</taxon>
        <taxon>Alkalicoccus</taxon>
    </lineage>
</organism>
<dbReference type="Pfam" id="PF22638">
    <property type="entry name" value="FlgK_D1"/>
    <property type="match status" value="1"/>
</dbReference>
<feature type="domain" description="Flagellar basal-body/hook protein C-terminal" evidence="9">
    <location>
        <begin position="505"/>
        <end position="542"/>
    </location>
</feature>
<dbReference type="NCBIfam" id="TIGR02492">
    <property type="entry name" value="flgK_ends"/>
    <property type="match status" value="1"/>
</dbReference>
<evidence type="ECO:0000256" key="7">
    <source>
        <dbReference type="RuleBase" id="RU362065"/>
    </source>
</evidence>
<dbReference type="PANTHER" id="PTHR30033">
    <property type="entry name" value="FLAGELLAR HOOK-ASSOCIATED PROTEIN 1"/>
    <property type="match status" value="1"/>
</dbReference>
<evidence type="ECO:0000259" key="9">
    <source>
        <dbReference type="Pfam" id="PF06429"/>
    </source>
</evidence>
<dbReference type="GO" id="GO:0044780">
    <property type="term" value="P:bacterial-type flagellum assembly"/>
    <property type="evidence" value="ECO:0007669"/>
    <property type="project" value="InterPro"/>
</dbReference>
<sequence length="549" mass="59384">MLSTFSGLETAKRALHTNQQALQTVGHNIANANTKGYSRQRVNFTQTEAFPRPGFNQPGIPGQMGTGVKAGEIQRVRESFLDIQFRQENHKNGYWNSRLDALTKMEDIMNEPTADGIAQTMDRFWQSMQDLSVNPEDAGARSVVRQRGIALAETINTSYASIQAIQKDYQNELGVKQTSMNSILRQIDSLNKQIASVEPHGYLPNDLYDQRDTLVDELSSFMNIRVDRVPSGGMAKDMADGKYTITALDKNGSPLQVNGENVVLVNGSNLTATQVSLNYSASESGELLDPLYSISFTNAAGEQQSVRISEFNSPGSLLGTAEAYGYYNGEAPIEAGGTAAPGDITGIFPDMLRELDILVSSFAKQFNAVHNANHSLTEIKNNETLNIDFFSTGGNTAFGDLAEGEHLVGAARNFGISDSIKASLDNIAAATAENGVAFAGDGSGALALAGVKDAALNFNGNNTNVQSYYQAVIGEMAVDANEAARMERNTASLRGAVEERRHSVSSVSLDEEMAMMIQFQHAYNAAARSLTNMDDLLDRIINRMGRVGL</sequence>
<dbReference type="PANTHER" id="PTHR30033:SF1">
    <property type="entry name" value="FLAGELLAR HOOK-ASSOCIATED PROTEIN 1"/>
    <property type="match status" value="1"/>
</dbReference>
<accession>A0A1H0J238</accession>
<evidence type="ECO:0000256" key="3">
    <source>
        <dbReference type="ARBA" id="ARBA00009677"/>
    </source>
</evidence>
<dbReference type="OrthoDB" id="9802553at2"/>
<dbReference type="GO" id="GO:0005198">
    <property type="term" value="F:structural molecule activity"/>
    <property type="evidence" value="ECO:0007669"/>
    <property type="project" value="UniProtKB-UniRule"/>
</dbReference>
<dbReference type="EMBL" id="FNIL01000012">
    <property type="protein sequence ID" value="SDO37431.1"/>
    <property type="molecule type" value="Genomic_DNA"/>
</dbReference>
<dbReference type="GO" id="GO:0005576">
    <property type="term" value="C:extracellular region"/>
    <property type="evidence" value="ECO:0007669"/>
    <property type="project" value="UniProtKB-SubCell"/>
</dbReference>
<evidence type="ECO:0000256" key="6">
    <source>
        <dbReference type="ARBA" id="ARBA00023143"/>
    </source>
</evidence>
<evidence type="ECO:0000313" key="11">
    <source>
        <dbReference type="EMBL" id="SDO37431.1"/>
    </source>
</evidence>
<comment type="subcellular location">
    <subcellularLocation>
        <location evidence="1 7">Bacterial flagellum</location>
    </subcellularLocation>
    <subcellularLocation>
        <location evidence="2 7">Secreted</location>
    </subcellularLocation>
</comment>
<dbReference type="Pfam" id="PF06429">
    <property type="entry name" value="Flg_bbr_C"/>
    <property type="match status" value="1"/>
</dbReference>
<reference evidence="12" key="1">
    <citation type="submission" date="2016-10" db="EMBL/GenBank/DDBJ databases">
        <authorList>
            <person name="Varghese N."/>
            <person name="Submissions S."/>
        </authorList>
    </citation>
    <scope>NUCLEOTIDE SEQUENCE [LARGE SCALE GENOMIC DNA]</scope>
    <source>
        <strain evidence="12">CGMCC 1.10369</strain>
    </source>
</reference>
<keyword evidence="11" id="KW-0966">Cell projection</keyword>
<dbReference type="GO" id="GO:0009424">
    <property type="term" value="C:bacterial-type flagellum hook"/>
    <property type="evidence" value="ECO:0007669"/>
    <property type="project" value="UniProtKB-UniRule"/>
</dbReference>
<dbReference type="SUPFAM" id="SSF64518">
    <property type="entry name" value="Phase 1 flagellin"/>
    <property type="match status" value="1"/>
</dbReference>
<keyword evidence="11" id="KW-0282">Flagellum</keyword>
<keyword evidence="6 7" id="KW-0975">Bacterial flagellum</keyword>
<evidence type="ECO:0000256" key="5">
    <source>
        <dbReference type="ARBA" id="ARBA00022525"/>
    </source>
</evidence>
<keyword evidence="5 7" id="KW-0964">Secreted</keyword>
<dbReference type="PRINTS" id="PR01005">
    <property type="entry name" value="FLGHOOKAP1"/>
</dbReference>
<evidence type="ECO:0000313" key="12">
    <source>
        <dbReference type="Proteomes" id="UP000198778"/>
    </source>
</evidence>
<dbReference type="Proteomes" id="UP000198778">
    <property type="component" value="Unassembled WGS sequence"/>
</dbReference>
<dbReference type="InterPro" id="IPR001444">
    <property type="entry name" value="Flag_bb_rod_N"/>
</dbReference>
<dbReference type="STRING" id="745820.SAMN04488053_11231"/>